<dbReference type="InterPro" id="IPR038601">
    <property type="entry name" value="MttB-like_sf"/>
</dbReference>
<protein>
    <recommendedName>
        <fullName evidence="6">Trimethylamine methyltransferase</fullName>
    </recommendedName>
</protein>
<keyword evidence="3" id="KW-0808">Transferase</keyword>
<dbReference type="Gene3D" id="3.20.20.480">
    <property type="entry name" value="Trimethylamine methyltransferase-like"/>
    <property type="match status" value="1"/>
</dbReference>
<name>A0A2M8Q864_9CHLR</name>
<dbReference type="Pfam" id="PF06253">
    <property type="entry name" value="MTTB"/>
    <property type="match status" value="1"/>
</dbReference>
<dbReference type="GO" id="GO:0008168">
    <property type="term" value="F:methyltransferase activity"/>
    <property type="evidence" value="ECO:0007669"/>
    <property type="project" value="UniProtKB-KW"/>
</dbReference>
<keyword evidence="2" id="KW-0489">Methyltransferase</keyword>
<dbReference type="Proteomes" id="UP000230790">
    <property type="component" value="Unassembled WGS sequence"/>
</dbReference>
<organism evidence="4 5">
    <name type="scientific">Candidatus Thermofonsia Clade 3 bacterium</name>
    <dbReference type="NCBI Taxonomy" id="2364212"/>
    <lineage>
        <taxon>Bacteria</taxon>
        <taxon>Bacillati</taxon>
        <taxon>Chloroflexota</taxon>
        <taxon>Candidatus Thermofontia</taxon>
        <taxon>Candidatus Thermofonsia Clade 3</taxon>
    </lineage>
</organism>
<dbReference type="EMBL" id="PGTN01000592">
    <property type="protein sequence ID" value="PJF45964.1"/>
    <property type="molecule type" value="Genomic_DNA"/>
</dbReference>
<reference evidence="4 5" key="1">
    <citation type="submission" date="2017-11" db="EMBL/GenBank/DDBJ databases">
        <title>Evolution of Phototrophy in the Chloroflexi Phylum Driven by Horizontal Gene Transfer.</title>
        <authorList>
            <person name="Ward L.M."/>
            <person name="Hemp J."/>
            <person name="Shih P.M."/>
            <person name="Mcglynn S.E."/>
            <person name="Fischer W."/>
        </authorList>
    </citation>
    <scope>NUCLEOTIDE SEQUENCE [LARGE SCALE GENOMIC DNA]</scope>
    <source>
        <strain evidence="4">JP3_7</strain>
    </source>
</reference>
<evidence type="ECO:0000313" key="4">
    <source>
        <dbReference type="EMBL" id="PJF45964.1"/>
    </source>
</evidence>
<accession>A0A2M8Q864</accession>
<evidence type="ECO:0000256" key="1">
    <source>
        <dbReference type="ARBA" id="ARBA00007137"/>
    </source>
</evidence>
<evidence type="ECO:0008006" key="6">
    <source>
        <dbReference type="Google" id="ProtNLM"/>
    </source>
</evidence>
<comment type="similarity">
    <text evidence="1">Belongs to the trimethylamine methyltransferase family.</text>
</comment>
<evidence type="ECO:0000256" key="3">
    <source>
        <dbReference type="ARBA" id="ARBA00022679"/>
    </source>
</evidence>
<evidence type="ECO:0000313" key="5">
    <source>
        <dbReference type="Proteomes" id="UP000230790"/>
    </source>
</evidence>
<dbReference type="GO" id="GO:0032259">
    <property type="term" value="P:methylation"/>
    <property type="evidence" value="ECO:0007669"/>
    <property type="project" value="UniProtKB-KW"/>
</dbReference>
<comment type="caution">
    <text evidence="4">The sequence shown here is derived from an EMBL/GenBank/DDBJ whole genome shotgun (WGS) entry which is preliminary data.</text>
</comment>
<dbReference type="InterPro" id="IPR010426">
    <property type="entry name" value="MTTB_MeTrfase"/>
</dbReference>
<dbReference type="GO" id="GO:0015948">
    <property type="term" value="P:methanogenesis"/>
    <property type="evidence" value="ECO:0007669"/>
    <property type="project" value="InterPro"/>
</dbReference>
<dbReference type="AlphaFoldDB" id="A0A2M8Q864"/>
<proteinExistence type="inferred from homology"/>
<sequence>MMYTEPTTPLSHALEAVDKLLFCARHRIPVTHSPAPMIGGTAPITIAGAVALGNAEMLSGLVMHQLTNPGAPFLYGHGVHHLDMKEMISVYGAPEFQLARIMAAEMGRFYKLPVWGYSAHSDSAVLDEQAAIDAQFSIQTALLAKTNLNHDVGYLEAGLAAPKLSILAIRN</sequence>
<evidence type="ECO:0000256" key="2">
    <source>
        <dbReference type="ARBA" id="ARBA00022603"/>
    </source>
</evidence>
<gene>
    <name evidence="4" type="ORF">CUN48_16215</name>
</gene>